<proteinExistence type="evidence at transcript level"/>
<evidence type="ECO:0000256" key="5">
    <source>
        <dbReference type="ARBA" id="ARBA00022723"/>
    </source>
</evidence>
<dbReference type="GO" id="GO:0005615">
    <property type="term" value="C:extracellular space"/>
    <property type="evidence" value="ECO:0007669"/>
    <property type="project" value="TreeGrafter"/>
</dbReference>
<dbReference type="GO" id="GO:0016485">
    <property type="term" value="P:protein processing"/>
    <property type="evidence" value="ECO:0007669"/>
    <property type="project" value="TreeGrafter"/>
</dbReference>
<protein>
    <submittedName>
        <fullName evidence="13">Carboxypeptidase D-like</fullName>
    </submittedName>
</protein>
<organism evidence="13">
    <name type="scientific">Phallusia mammillata</name>
    <dbReference type="NCBI Taxonomy" id="59560"/>
    <lineage>
        <taxon>Eukaryota</taxon>
        <taxon>Metazoa</taxon>
        <taxon>Chordata</taxon>
        <taxon>Tunicata</taxon>
        <taxon>Ascidiacea</taxon>
        <taxon>Phlebobranchia</taxon>
        <taxon>Ascidiidae</taxon>
        <taxon>Phallusia</taxon>
    </lineage>
</organism>
<dbReference type="Pfam" id="PF00246">
    <property type="entry name" value="Peptidase_M14"/>
    <property type="match status" value="2"/>
</dbReference>
<dbReference type="GO" id="GO:0006518">
    <property type="term" value="P:peptide metabolic process"/>
    <property type="evidence" value="ECO:0007669"/>
    <property type="project" value="TreeGrafter"/>
</dbReference>
<comment type="cofactor">
    <cofactor evidence="1">
        <name>Zn(2+)</name>
        <dbReference type="ChEBI" id="CHEBI:29105"/>
    </cofactor>
</comment>
<dbReference type="InterPro" id="IPR057246">
    <property type="entry name" value="CARBOXYPEPT_ZN_1"/>
</dbReference>
<evidence type="ECO:0000256" key="4">
    <source>
        <dbReference type="ARBA" id="ARBA00022670"/>
    </source>
</evidence>
<evidence type="ECO:0000256" key="8">
    <source>
        <dbReference type="ARBA" id="ARBA00023049"/>
    </source>
</evidence>
<dbReference type="CDD" id="cd03858">
    <property type="entry name" value="M14_CP_N-E_like"/>
    <property type="match status" value="1"/>
</dbReference>
<dbReference type="CDD" id="cd11308">
    <property type="entry name" value="Peptidase_M14NE-CP-C_like"/>
    <property type="match status" value="2"/>
</dbReference>
<dbReference type="InterPro" id="IPR057247">
    <property type="entry name" value="CARBOXYPEPT_ZN_2"/>
</dbReference>
<dbReference type="GO" id="GO:0004181">
    <property type="term" value="F:metallocarboxypeptidase activity"/>
    <property type="evidence" value="ECO:0007669"/>
    <property type="project" value="InterPro"/>
</dbReference>
<keyword evidence="9" id="KW-0325">Glycoprotein</keyword>
<evidence type="ECO:0000256" key="7">
    <source>
        <dbReference type="ARBA" id="ARBA00022833"/>
    </source>
</evidence>
<dbReference type="PRINTS" id="PR00765">
    <property type="entry name" value="CRBOXYPTASEA"/>
</dbReference>
<evidence type="ECO:0000256" key="11">
    <source>
        <dbReference type="SAM" id="Phobius"/>
    </source>
</evidence>
<dbReference type="FunFam" id="3.40.630.10:FF:000020">
    <property type="entry name" value="Carboxypeptidase D"/>
    <property type="match status" value="2"/>
</dbReference>
<gene>
    <name evidence="13" type="primary">Cpd</name>
</gene>
<evidence type="ECO:0000256" key="3">
    <source>
        <dbReference type="ARBA" id="ARBA00022645"/>
    </source>
</evidence>
<feature type="domain" description="Peptidase M14" evidence="12">
    <location>
        <begin position="48"/>
        <end position="344"/>
    </location>
</feature>
<dbReference type="Gene3D" id="2.60.40.1120">
    <property type="entry name" value="Carboxypeptidase-like, regulatory domain"/>
    <property type="match status" value="2"/>
</dbReference>
<feature type="transmembrane region" description="Helical" evidence="11">
    <location>
        <begin position="832"/>
        <end position="855"/>
    </location>
</feature>
<evidence type="ECO:0000256" key="1">
    <source>
        <dbReference type="ARBA" id="ARBA00001947"/>
    </source>
</evidence>
<dbReference type="SUPFAM" id="SSF53187">
    <property type="entry name" value="Zn-dependent exopeptidases"/>
    <property type="match status" value="2"/>
</dbReference>
<sequence>MMSNKAVAGCFVAAVFIFLFASFSLTNQNGSQTVELHSKTLPSLTFNGYHHYDDLVQLFQTLEKQFPDFARLGTIGKSVKGRELLFLEITNQVKKPSPGRPKVKLVGNMHGDETIGREILIYFSQHLLSTYQTDFRSKLILDTTRLFLMPSMNPDGFENSIEGSCTTPFTLRKSRENQNAVDLNRNFPDQFDTPLQRKRRKFQPETKAMMDWIKSQKFVLSANFHAGSEVASYPYDSSKTHRSGVDSQAPDDAFFKVMAHTYANAHSTMHNNNKKCGDDYFHDGITNGANWYDVPGGMQDYNYLIGDCMEITLELTCCKYPKALHLKEEWNKNKEALFQFVELVNRGIHGFVIDGATLEPLENVTVTTAEIPKQVRTDDNGAYWRMLVAGTYTMTFYKDGYQPSVPVVLNVSDDHHIVHNVTLFPVQSKSDVDPVEPEDFKHHHYDDVTSFLQFYNHQYPKITNLYSIGQSVQQRELWVFEITDKPGVHEPAEPEFKYIANMHGNEVIGKELILNLIEYLCKNYGKVKNVTDLVDTTRIHLMPSMNPDGYEKSREGDAHGVYGRSNGNGVDLNRNFPDQFATKDPKPEPEVAAVMKWMKQIPFVLSANMHGGALVANYPWDENFPRHQGRRANLSPDNDVFKQVSLAYSLSHATMSEGPACGDIFQDGITNGAQWYEISGSMQDWNYVNTNCFEITLELGCVKYPNQGTLPTYWQDNKHALLAFMQQVHKGIYGFVHDKAGKILSGAKIKVDGIDHDIQTATDGDYWRLLVPGTYRVTAEKDGESQTRSVKVEELATLLNFTLNVGSSYTSNITIQTTTTISRNHIFGFSKAFVFTSTVTSVVALICIVCILRLFCCKRSYQQPKGFHRMNGEAVAYFDEVPKGLSDDVVNEYHDNSDGEEVVFIATKQQI</sequence>
<dbReference type="PANTHER" id="PTHR11532">
    <property type="entry name" value="PROTEASE M14 CARBOXYPEPTIDASE"/>
    <property type="match status" value="1"/>
</dbReference>
<keyword evidence="11" id="KW-1133">Transmembrane helix</keyword>
<keyword evidence="8" id="KW-0482">Metalloprotease</keyword>
<dbReference type="SMART" id="SM00631">
    <property type="entry name" value="Zn_pept"/>
    <property type="match status" value="2"/>
</dbReference>
<dbReference type="InterPro" id="IPR008969">
    <property type="entry name" value="CarboxyPept-like_regulatory"/>
</dbReference>
<evidence type="ECO:0000256" key="10">
    <source>
        <dbReference type="PROSITE-ProRule" id="PRU01379"/>
    </source>
</evidence>
<accession>A0A6F9DAN9</accession>
<dbReference type="InterPro" id="IPR050753">
    <property type="entry name" value="Peptidase_M14_domain"/>
</dbReference>
<keyword evidence="7" id="KW-0862">Zinc</keyword>
<evidence type="ECO:0000256" key="6">
    <source>
        <dbReference type="ARBA" id="ARBA00022801"/>
    </source>
</evidence>
<dbReference type="PROSITE" id="PS00132">
    <property type="entry name" value="CARBOXYPEPT_ZN_1"/>
    <property type="match status" value="2"/>
</dbReference>
<evidence type="ECO:0000259" key="12">
    <source>
        <dbReference type="PROSITE" id="PS52035"/>
    </source>
</evidence>
<keyword evidence="4" id="KW-0645">Protease</keyword>
<comment type="similarity">
    <text evidence="2 10">Belongs to the peptidase M14 family.</text>
</comment>
<keyword evidence="3 13" id="KW-0121">Carboxypeptidase</keyword>
<dbReference type="Gene3D" id="3.40.630.10">
    <property type="entry name" value="Zn peptidases"/>
    <property type="match status" value="2"/>
</dbReference>
<dbReference type="CDD" id="cd03868">
    <property type="entry name" value="M14_CPD_I"/>
    <property type="match status" value="1"/>
</dbReference>
<dbReference type="PANTHER" id="PTHR11532:SF73">
    <property type="entry name" value="CARBOXYPEPTIDASE D"/>
    <property type="match status" value="1"/>
</dbReference>
<feature type="domain" description="Peptidase M14" evidence="12">
    <location>
        <begin position="441"/>
        <end position="728"/>
    </location>
</feature>
<dbReference type="SUPFAM" id="SSF49464">
    <property type="entry name" value="Carboxypeptidase regulatory domain-like"/>
    <property type="match status" value="2"/>
</dbReference>
<keyword evidence="11" id="KW-0812">Transmembrane</keyword>
<dbReference type="GO" id="GO:0008270">
    <property type="term" value="F:zinc ion binding"/>
    <property type="evidence" value="ECO:0007669"/>
    <property type="project" value="InterPro"/>
</dbReference>
<keyword evidence="5" id="KW-0479">Metal-binding</keyword>
<name>A0A6F9DAN9_9ASCI</name>
<dbReference type="PROSITE" id="PS52035">
    <property type="entry name" value="PEPTIDASE_M14"/>
    <property type="match status" value="2"/>
</dbReference>
<keyword evidence="6" id="KW-0378">Hydrolase</keyword>
<evidence type="ECO:0000256" key="2">
    <source>
        <dbReference type="ARBA" id="ARBA00005988"/>
    </source>
</evidence>
<dbReference type="Pfam" id="PF13620">
    <property type="entry name" value="CarboxypepD_reg"/>
    <property type="match status" value="2"/>
</dbReference>
<evidence type="ECO:0000256" key="9">
    <source>
        <dbReference type="ARBA" id="ARBA00023180"/>
    </source>
</evidence>
<evidence type="ECO:0000313" key="13">
    <source>
        <dbReference type="EMBL" id="CAB3233268.1"/>
    </source>
</evidence>
<dbReference type="PROSITE" id="PS00133">
    <property type="entry name" value="CARBOXYPEPT_ZN_2"/>
    <property type="match status" value="2"/>
</dbReference>
<dbReference type="InterPro" id="IPR000834">
    <property type="entry name" value="Peptidase_M14"/>
</dbReference>
<reference evidence="13" key="1">
    <citation type="submission" date="2020-04" db="EMBL/GenBank/DDBJ databases">
        <authorList>
            <person name="Neveu A P."/>
        </authorList>
    </citation>
    <scope>NUCLEOTIDE SEQUENCE</scope>
    <source>
        <tissue evidence="13">Whole embryo</tissue>
    </source>
</reference>
<dbReference type="AlphaFoldDB" id="A0A6F9DAN9"/>
<feature type="active site" description="Proton donor/acceptor" evidence="10">
    <location>
        <position position="698"/>
    </location>
</feature>
<feature type="active site" description="Proton donor/acceptor" evidence="10">
    <location>
        <position position="314"/>
    </location>
</feature>
<keyword evidence="11" id="KW-0472">Membrane</keyword>
<dbReference type="EMBL" id="LR784141">
    <property type="protein sequence ID" value="CAB3233268.1"/>
    <property type="molecule type" value="mRNA"/>
</dbReference>